<dbReference type="RefSeq" id="XP_002681119.1">
    <property type="nucleotide sequence ID" value="XM_002681073.1"/>
</dbReference>
<dbReference type="GeneID" id="8849873"/>
<accession>D2V4E9</accession>
<reference evidence="2 3" key="1">
    <citation type="journal article" date="2010" name="Cell">
        <title>The genome of Naegleria gruberi illuminates early eukaryotic versatility.</title>
        <authorList>
            <person name="Fritz-Laylin L.K."/>
            <person name="Prochnik S.E."/>
            <person name="Ginger M.L."/>
            <person name="Dacks J.B."/>
            <person name="Carpenter M.L."/>
            <person name="Field M.C."/>
            <person name="Kuo A."/>
            <person name="Paredez A."/>
            <person name="Chapman J."/>
            <person name="Pham J."/>
            <person name="Shu S."/>
            <person name="Neupane R."/>
            <person name="Cipriano M."/>
            <person name="Mancuso J."/>
            <person name="Tu H."/>
            <person name="Salamov A."/>
            <person name="Lindquist E."/>
            <person name="Shapiro H."/>
            <person name="Lucas S."/>
            <person name="Grigoriev I.V."/>
            <person name="Cande W.Z."/>
            <person name="Fulton C."/>
            <person name="Rokhsar D.S."/>
            <person name="Dawson S.C."/>
        </authorList>
    </citation>
    <scope>NUCLEOTIDE SEQUENCE [LARGE SCALE GENOMIC DNA]</scope>
    <source>
        <strain evidence="2 3">NEG-M</strain>
    </source>
</reference>
<evidence type="ECO:0000313" key="3">
    <source>
        <dbReference type="Proteomes" id="UP000006671"/>
    </source>
</evidence>
<dbReference type="InterPro" id="IPR013792">
    <property type="entry name" value="RNA3'P_cycl/enolpyr_Trfase_a/b"/>
</dbReference>
<dbReference type="GO" id="GO:0005634">
    <property type="term" value="C:nucleus"/>
    <property type="evidence" value="ECO:0007669"/>
    <property type="project" value="TreeGrafter"/>
</dbReference>
<dbReference type="InterPro" id="IPR036553">
    <property type="entry name" value="RPTC_insert"/>
</dbReference>
<dbReference type="SUPFAM" id="SSF55205">
    <property type="entry name" value="EPT/RTPC-like"/>
    <property type="match status" value="2"/>
</dbReference>
<gene>
    <name evidence="2" type="ORF">NAEGRDRAFT_63701</name>
</gene>
<dbReference type="PANTHER" id="PTHR11096">
    <property type="entry name" value="RNA 3' TERMINAL PHOSPHATE CYCLASE"/>
    <property type="match status" value="1"/>
</dbReference>
<dbReference type="InterPro" id="IPR023797">
    <property type="entry name" value="RNA3'_phos_cyclase_dom"/>
</dbReference>
<dbReference type="OrthoDB" id="25029at2759"/>
<evidence type="ECO:0000313" key="2">
    <source>
        <dbReference type="EMBL" id="EFC48375.1"/>
    </source>
</evidence>
<dbReference type="InterPro" id="IPR000228">
    <property type="entry name" value="RNA3'_term_phos_cyc"/>
</dbReference>
<dbReference type="Gene3D" id="3.30.360.20">
    <property type="entry name" value="RNA 3'-terminal phosphate cyclase, insert domain"/>
    <property type="match status" value="1"/>
</dbReference>
<dbReference type="PANTHER" id="PTHR11096:SF0">
    <property type="entry name" value="RNA 3'-TERMINAL PHOSPHATE CYCLASE"/>
    <property type="match status" value="1"/>
</dbReference>
<dbReference type="Pfam" id="PF01137">
    <property type="entry name" value="RTC"/>
    <property type="match status" value="1"/>
</dbReference>
<dbReference type="STRING" id="5762.D2V4E9"/>
<feature type="domain" description="RNA 3'-terminal phosphate cyclase" evidence="1">
    <location>
        <begin position="26"/>
        <end position="410"/>
    </location>
</feature>
<proteinExistence type="predicted"/>
<dbReference type="InterPro" id="IPR037136">
    <property type="entry name" value="RNA3'_phos_cyclase_dom_sf"/>
</dbReference>
<keyword evidence="3" id="KW-1185">Reference proteome</keyword>
<organism evidence="3">
    <name type="scientific">Naegleria gruberi</name>
    <name type="common">Amoeba</name>
    <dbReference type="NCBI Taxonomy" id="5762"/>
    <lineage>
        <taxon>Eukaryota</taxon>
        <taxon>Discoba</taxon>
        <taxon>Heterolobosea</taxon>
        <taxon>Tetramitia</taxon>
        <taxon>Eutetramitia</taxon>
        <taxon>Vahlkampfiidae</taxon>
        <taxon>Naegleria</taxon>
    </lineage>
</organism>
<dbReference type="AlphaFoldDB" id="D2V4E9"/>
<dbReference type="OMA" id="YNEGGGQ"/>
<sequence>MLSQVHDNAATTQSHQQAIIIDGGIMEGGGQIIRYSTALSHILNKSIKVQNIRAGRENPGLRAQHLTGVVLVSMLPKSREFSSTLTDCRVGSTSFTFIPKDLEKKRLVLNCKSDSKEVHIDYDEDEEIKVSADCFTAGATTLMLQSSLCPLLFMDTNGKDIRMSYRGGTNVDFSPPIDEISTLLFPLLRRHFLKIDNSKSFDLQCKYRGFYPRGNGQAELFIEKSKYFKKGEFLHAVELVERGDSIVKLLLEMSYTDNDGLDFLEKVEQALKVEINKNSSFLQPFSKKLEIQVEKKKCNNNPSKARAVFGTCIMYDSKENAFGASFHTKDMKKSQKFKVDEHITHTKSILKHLAKQWNEGGCVDEYVQDQLIIFMTLAKGKSKIRTGPLTLHTQTAIHFCQTIAGVQFTVTPQEGNSFIIECEGLGQSFE</sequence>
<dbReference type="eggNOG" id="KOG3980">
    <property type="taxonomic scope" value="Eukaryota"/>
</dbReference>
<dbReference type="Gene3D" id="3.65.10.20">
    <property type="entry name" value="RNA 3'-terminal phosphate cyclase domain"/>
    <property type="match status" value="1"/>
</dbReference>
<evidence type="ECO:0000259" key="1">
    <source>
        <dbReference type="Pfam" id="PF01137"/>
    </source>
</evidence>
<name>D2V4E9_NAEGR</name>
<dbReference type="Proteomes" id="UP000006671">
    <property type="component" value="Unassembled WGS sequence"/>
</dbReference>
<protein>
    <submittedName>
        <fullName evidence="2">Predicted protein</fullName>
    </submittedName>
</protein>
<dbReference type="GO" id="GO:0003963">
    <property type="term" value="F:RNA-3'-phosphate cyclase activity"/>
    <property type="evidence" value="ECO:0007669"/>
    <property type="project" value="TreeGrafter"/>
</dbReference>
<dbReference type="GO" id="GO:0006396">
    <property type="term" value="P:RNA processing"/>
    <property type="evidence" value="ECO:0007669"/>
    <property type="project" value="InterPro"/>
</dbReference>
<dbReference type="KEGG" id="ngr:NAEGRDRAFT_63701"/>
<dbReference type="InParanoid" id="D2V4E9"/>
<dbReference type="VEuPathDB" id="AmoebaDB:NAEGRDRAFT_63701"/>
<dbReference type="EMBL" id="GG738851">
    <property type="protein sequence ID" value="EFC48375.1"/>
    <property type="molecule type" value="Genomic_DNA"/>
</dbReference>